<evidence type="ECO:0000259" key="12">
    <source>
        <dbReference type="Pfam" id="PF23936"/>
    </source>
</evidence>
<evidence type="ECO:0000256" key="5">
    <source>
        <dbReference type="ARBA" id="ARBA00022694"/>
    </source>
</evidence>
<feature type="compositionally biased region" description="Low complexity" evidence="7">
    <location>
        <begin position="1249"/>
        <end position="1259"/>
    </location>
</feature>
<dbReference type="Pfam" id="PF23925">
    <property type="entry name" value="A-sol_ELP1"/>
    <property type="match status" value="2"/>
</dbReference>
<dbReference type="Gene3D" id="2.130.10.10">
    <property type="entry name" value="YVTN repeat-like/Quinoprotein amine dehydrogenase"/>
    <property type="match status" value="1"/>
</dbReference>
<dbReference type="InterPro" id="IPR056169">
    <property type="entry name" value="HB_ELP1"/>
</dbReference>
<dbReference type="PIRSF" id="PIRSF017233">
    <property type="entry name" value="IKAP"/>
    <property type="match status" value="1"/>
</dbReference>
<keyword evidence="4" id="KW-0963">Cytoplasm</keyword>
<reference evidence="13" key="1">
    <citation type="journal article" date="2020" name="Fungal Divers.">
        <title>Resolving the Mortierellaceae phylogeny through synthesis of multi-gene phylogenetics and phylogenomics.</title>
        <authorList>
            <person name="Vandepol N."/>
            <person name="Liber J."/>
            <person name="Desiro A."/>
            <person name="Na H."/>
            <person name="Kennedy M."/>
            <person name="Barry K."/>
            <person name="Grigoriev I.V."/>
            <person name="Miller A.N."/>
            <person name="O'Donnell K."/>
            <person name="Stajich J.E."/>
            <person name="Bonito G."/>
        </authorList>
    </citation>
    <scope>NUCLEOTIDE SEQUENCE</scope>
    <source>
        <strain evidence="13">NVP1</strain>
    </source>
</reference>
<dbReference type="InterPro" id="IPR056167">
    <property type="entry name" value="A-sol_ELP1"/>
</dbReference>
<feature type="region of interest" description="Disordered" evidence="7">
    <location>
        <begin position="1247"/>
        <end position="1276"/>
    </location>
</feature>
<feature type="region of interest" description="Disordered" evidence="7">
    <location>
        <begin position="241"/>
        <end position="268"/>
    </location>
</feature>
<comment type="similarity">
    <text evidence="3">Belongs to the ELP1/IKA1 family.</text>
</comment>
<feature type="domain" description="ELP1 alpha-solenoid" evidence="11">
    <location>
        <begin position="874"/>
        <end position="981"/>
    </location>
</feature>
<proteinExistence type="inferred from homology"/>
<evidence type="ECO:0000256" key="4">
    <source>
        <dbReference type="ARBA" id="ARBA00022490"/>
    </source>
</evidence>
<feature type="domain" description="ELP1 N-terminal second beta-propeller" evidence="9">
    <location>
        <begin position="457"/>
        <end position="737"/>
    </location>
</feature>
<evidence type="ECO:0000259" key="10">
    <source>
        <dbReference type="Pfam" id="PF23878"/>
    </source>
</evidence>
<evidence type="ECO:0000259" key="11">
    <source>
        <dbReference type="Pfam" id="PF23925"/>
    </source>
</evidence>
<evidence type="ECO:0000259" key="9">
    <source>
        <dbReference type="Pfam" id="PF23797"/>
    </source>
</evidence>
<evidence type="ECO:0000256" key="6">
    <source>
        <dbReference type="ARBA" id="ARBA00029535"/>
    </source>
</evidence>
<dbReference type="Proteomes" id="UP000696485">
    <property type="component" value="Unassembled WGS sequence"/>
</dbReference>
<accession>A0A9P5SP47</accession>
<gene>
    <name evidence="13" type="ORF">BG006_001383</name>
</gene>
<evidence type="ECO:0000256" key="7">
    <source>
        <dbReference type="SAM" id="MobiDB-lite"/>
    </source>
</evidence>
<evidence type="ECO:0000259" key="8">
    <source>
        <dbReference type="Pfam" id="PF04762"/>
    </source>
</evidence>
<sequence>MNEFGKNLEVFFVNDDRTYKRAILADLLPLSFGPEILPPNSSPSERVVIREDEHENKKMKNLTLLSQVHLARFGRPFGTDIHHSVDPESGHVYVAYSTGPSEGVLVKISDLQSSYPEITELATFPPENDHNADQWGQVMGVKFLVDIQAVCIIFSHGDVVLFHNEATEMGETVEVVGSVDSGISCMAWSPDEELVVMVTGEGSILEMTKDFDVISENPIDVEESGEDVSVNVGWGKKETQFHGTEGKQAAQRKVDTSTHTYSPDDDGQHRLSWRGDGTYFCCSSKDTRLGRRVVRVYNREAILQTTSESVDMLEHGLSWRPSGNLIASSQRLPHRHDIVFFEKNGLRHGEFTLREPQDTIVKEISWNCDSTVLAVWLQRAQGSCIQLWTMNNYKWYLKQELIYNGENSSVAGFQWDVESALVLHVVTESGSYQRNQYCWDNNVNEMLSAENAGTAAVVDGANLMLTPFRAMNVPPPMSAFTMALPYAIQHVSFSTLHGGDDMAVLLADQRVAFYEMADKATRPMPEPKLLGLIELTEIPSVSMRQIAWVSPDTLIGLQYDSDLSADSILVVKLDFDEETKAPKIVSRQDVPLEGTYQRLYFNQTYGDILLQKSDGTLASVEMDQNEPRIGQWPEIHQLPEGCLWMGTTRIGTGALEYRERAVVGLARNNRLYVNDRLISSETTSFCLHNHFLVFTTATHSARFLPLEVSLWDFKIVDNSMLPYDESIRRVERGSKIVLALPYSVNLVLQMPRGNLETVAPRAMVLSVTRDALDKCDFRTAFITCRKHRIDLNILYDHNPKVFMDNVAEFVKQVKEVDYLNLFLSFLRNEDVTQTLYPLSGSGNTIANQQQPQPVFVRSSAGGKTKYGAAVPPELAEKVNQICDAVRGELIQLDQKVYINSVLTTHVRKSPPDLEAALLLLAELKDQDQAMAEDALKFTIFLADVDRLFDVALGMYDFALVLMVAQWSQKDPREYLPFLNELRTLEKYYQRFKIDDHLKKYQSALKNLSQAGEKYFVDCVAYIKQHNLYKFALKVFDSKCPEKHRAILHIYGDSLSLNGDNEQAGVAYSMAGDKEKALEAYREAGLWREAVVLAQQLKYDDAAMSYLATGLADHLKNDRRFAEAGVLLAEYAKDSEEAVSALLEGRLWSEAIRVAYLYNRMDLMATHVTPGIADGHHDLMESIREMRDQFDKQIKRLKEVREIKIQRMLAEAAEEHMAPDDMLDNVDMMSDTTSMASGFSRYTAANSVMSRSSHSSRSSSQYTARLKKRNDRKRQAGKKGSIFEEEYLINSLRKLILRVDAAKPDVHALLKCLASSLSLERASVLQLEFSQLLNDIQDQVAVIFVPAPEEHLAKKKAAEDAKAERKKLVKQTHANAHLMSRHEEAVAQAQIAQLEEIAEQEIAEIYGEPPVMSKVVWDVDLI</sequence>
<feature type="domain" description="ELP1 first N-terminal beta-propeller" evidence="8">
    <location>
        <begin position="59"/>
        <end position="417"/>
    </location>
</feature>
<feature type="domain" description="ELP1 TPR" evidence="10">
    <location>
        <begin position="988"/>
        <end position="1152"/>
    </location>
</feature>
<keyword evidence="14" id="KW-1185">Reference proteome</keyword>
<dbReference type="Pfam" id="PF23878">
    <property type="entry name" value="TPR_ELP1"/>
    <property type="match status" value="1"/>
</dbReference>
<keyword evidence="5" id="KW-0819">tRNA processing</keyword>
<evidence type="ECO:0000313" key="13">
    <source>
        <dbReference type="EMBL" id="KAF9334849.1"/>
    </source>
</evidence>
<comment type="pathway">
    <text evidence="2">tRNA modification; 5-methoxycarbonylmethyl-2-thiouridine-tRNA biosynthesis.</text>
</comment>
<protein>
    <recommendedName>
        <fullName evidence="6">Elongator complex protein 1</fullName>
    </recommendedName>
</protein>
<dbReference type="GO" id="GO:0005829">
    <property type="term" value="C:cytosol"/>
    <property type="evidence" value="ECO:0007669"/>
    <property type="project" value="TreeGrafter"/>
</dbReference>
<name>A0A9P5SP47_9FUNG</name>
<evidence type="ECO:0000313" key="14">
    <source>
        <dbReference type="Proteomes" id="UP000696485"/>
    </source>
</evidence>
<organism evidence="13 14">
    <name type="scientific">Podila minutissima</name>
    <dbReference type="NCBI Taxonomy" id="64525"/>
    <lineage>
        <taxon>Eukaryota</taxon>
        <taxon>Fungi</taxon>
        <taxon>Fungi incertae sedis</taxon>
        <taxon>Mucoromycota</taxon>
        <taxon>Mortierellomycotina</taxon>
        <taxon>Mortierellomycetes</taxon>
        <taxon>Mortierellales</taxon>
        <taxon>Mortierellaceae</taxon>
        <taxon>Podila</taxon>
    </lineage>
</organism>
<evidence type="ECO:0000256" key="2">
    <source>
        <dbReference type="ARBA" id="ARBA00005043"/>
    </source>
</evidence>
<dbReference type="EMBL" id="JAAAUY010000127">
    <property type="protein sequence ID" value="KAF9334849.1"/>
    <property type="molecule type" value="Genomic_DNA"/>
</dbReference>
<feature type="domain" description="ELP1 three-helical bundle" evidence="12">
    <location>
        <begin position="1161"/>
        <end position="1341"/>
    </location>
</feature>
<dbReference type="Pfam" id="PF04762">
    <property type="entry name" value="Beta-prop_ELP1_1st"/>
    <property type="match status" value="1"/>
</dbReference>
<comment type="caution">
    <text evidence="13">The sequence shown here is derived from an EMBL/GenBank/DDBJ whole genome shotgun (WGS) entry which is preliminary data.</text>
</comment>
<dbReference type="GO" id="GO:0000049">
    <property type="term" value="F:tRNA binding"/>
    <property type="evidence" value="ECO:0007669"/>
    <property type="project" value="TreeGrafter"/>
</dbReference>
<dbReference type="GO" id="GO:0002926">
    <property type="term" value="P:tRNA wobble base 5-methoxycarbonylmethyl-2-thiouridinylation"/>
    <property type="evidence" value="ECO:0007669"/>
    <property type="project" value="TreeGrafter"/>
</dbReference>
<dbReference type="InterPro" id="IPR056164">
    <property type="entry name" value="Beta-prop_ELP1_1st"/>
</dbReference>
<dbReference type="GO" id="GO:0033588">
    <property type="term" value="C:elongator holoenzyme complex"/>
    <property type="evidence" value="ECO:0007669"/>
    <property type="project" value="InterPro"/>
</dbReference>
<dbReference type="InterPro" id="IPR056165">
    <property type="entry name" value="Beta-prop_ELP1_2nd"/>
</dbReference>
<dbReference type="InterPro" id="IPR056166">
    <property type="entry name" value="TPR_ELP1"/>
</dbReference>
<dbReference type="Pfam" id="PF23797">
    <property type="entry name" value="Beta-prop_ELP1_2nd"/>
    <property type="match status" value="1"/>
</dbReference>
<dbReference type="InterPro" id="IPR015943">
    <property type="entry name" value="WD40/YVTN_repeat-like_dom_sf"/>
</dbReference>
<feature type="compositionally biased region" description="Basic residues" evidence="7">
    <location>
        <begin position="1264"/>
        <end position="1276"/>
    </location>
</feature>
<evidence type="ECO:0000256" key="3">
    <source>
        <dbReference type="ARBA" id="ARBA00006086"/>
    </source>
</evidence>
<dbReference type="SUPFAM" id="SSF82171">
    <property type="entry name" value="DPP6 N-terminal domain-like"/>
    <property type="match status" value="1"/>
</dbReference>
<dbReference type="InterPro" id="IPR006849">
    <property type="entry name" value="Elp1"/>
</dbReference>
<evidence type="ECO:0000256" key="1">
    <source>
        <dbReference type="ARBA" id="ARBA00004496"/>
    </source>
</evidence>
<dbReference type="PANTHER" id="PTHR12747">
    <property type="entry name" value="ELONGATOR COMPLEX PROTEIN 1"/>
    <property type="match status" value="1"/>
</dbReference>
<comment type="subcellular location">
    <subcellularLocation>
        <location evidence="1">Cytoplasm</location>
    </subcellularLocation>
</comment>
<dbReference type="Pfam" id="PF23936">
    <property type="entry name" value="HB_ELP1"/>
    <property type="match status" value="1"/>
</dbReference>
<feature type="domain" description="ELP1 alpha-solenoid" evidence="11">
    <location>
        <begin position="761"/>
        <end position="843"/>
    </location>
</feature>
<dbReference type="PANTHER" id="PTHR12747:SF0">
    <property type="entry name" value="ELONGATOR COMPLEX PROTEIN 1"/>
    <property type="match status" value="1"/>
</dbReference>